<organism evidence="7 8">
    <name type="scientific">Tilletia indica</name>
    <dbReference type="NCBI Taxonomy" id="43049"/>
    <lineage>
        <taxon>Eukaryota</taxon>
        <taxon>Fungi</taxon>
        <taxon>Dikarya</taxon>
        <taxon>Basidiomycota</taxon>
        <taxon>Ustilaginomycotina</taxon>
        <taxon>Exobasidiomycetes</taxon>
        <taxon>Tilletiales</taxon>
        <taxon>Tilletiaceae</taxon>
        <taxon>Tilletia</taxon>
    </lineage>
</organism>
<dbReference type="InterPro" id="IPR050838">
    <property type="entry name" value="Ketopantoate_reductase"/>
</dbReference>
<sequence length="711" mass="78238">MQIHILGGGAIGQLLAFHLTRALRLPSHASHLHAFLPSADRTGTTIHIRNPGIAQKLNEAGGIVTLQHNSATRSQHGIVVHGGLGALPGAPPATLPEGSKTTGSGATLQDKQKWKQILAASSRHQLRTHELQQRDVLRSGISIFEPQQGSDAHIDTLFLCTKADTASFALESLLPRLSPRSTVVLTQNGLGLADILIAKHFPDPARRPWIILSSLTHGLYRTRQDALHAVHASLGDIQFAVLPDLRCRSLPGGVERRAPWPSSQHSDPSNNNIWPPDTLSLEHIDNYFTSLSSRARPAYYNTALPNEDEERPPHEASSLVHTISLLLAAEELKANWIPLPDFHRRALRKLAINACINPLTALLECQNGALSGGPPPSSSSGGDPTVDGRTSEAQRERGRECVGIMKDVCQEISAVVQERAERTWWASRRDTQRNEDTPASWSAHDVLDFTSSSQTDESSTAKIDLQPQSLTTQSVLAPPQDHQSKPPPLHPTLTSEALFTEVQRVLDLVRENYSSMYQDVVLNGRASSEVSFVNGYVRRLGDGLNEEFERAKNRSGGRMVEGMKEVRTPINRMLERLIVAKCDLFGSLAVPQSSPSPEGKVTRSRSFPTVAGNKVRKQAVEIEVPGREKVGFRKKRAGGFGRGWEERKLLAFFRMKEARELERKGEGAGGRKEVVVQVEEERGEGDEEGWRDEQEELERGDGQRGDGNTHR</sequence>
<dbReference type="SUPFAM" id="SSF51735">
    <property type="entry name" value="NAD(P)-binding Rossmann-fold domains"/>
    <property type="match status" value="1"/>
</dbReference>
<evidence type="ECO:0000256" key="4">
    <source>
        <dbReference type="SAM" id="MobiDB-lite"/>
    </source>
</evidence>
<dbReference type="AlphaFoldDB" id="A0A177TFW1"/>
<dbReference type="InterPro" id="IPR013332">
    <property type="entry name" value="KPR_N"/>
</dbReference>
<comment type="similarity">
    <text evidence="1">Belongs to the ketopantoate reductase family.</text>
</comment>
<dbReference type="PANTHER" id="PTHR43765:SF2">
    <property type="entry name" value="2-DEHYDROPANTOATE 2-REDUCTASE"/>
    <property type="match status" value="1"/>
</dbReference>
<proteinExistence type="inferred from homology"/>
<feature type="region of interest" description="Disordered" evidence="4">
    <location>
        <begin position="591"/>
        <end position="612"/>
    </location>
</feature>
<gene>
    <name evidence="7" type="ORF">A4X13_0g1881</name>
</gene>
<feature type="compositionally biased region" description="Basic and acidic residues" evidence="4">
    <location>
        <begin position="389"/>
        <end position="399"/>
    </location>
</feature>
<name>A0A177TFW1_9BASI</name>
<dbReference type="InterPro" id="IPR036291">
    <property type="entry name" value="NAD(P)-bd_dom_sf"/>
</dbReference>
<dbReference type="EMBL" id="LWDF02000081">
    <property type="protein sequence ID" value="KAE8258142.1"/>
    <property type="molecule type" value="Genomic_DNA"/>
</dbReference>
<keyword evidence="3" id="KW-0560">Oxidoreductase</keyword>
<dbReference type="Gene3D" id="1.10.1040.10">
    <property type="entry name" value="N-(1-d-carboxylethyl)-l-norvaline Dehydrogenase, domain 2"/>
    <property type="match status" value="1"/>
</dbReference>
<accession>A0A177TFW1</accession>
<evidence type="ECO:0000256" key="1">
    <source>
        <dbReference type="ARBA" id="ARBA00007870"/>
    </source>
</evidence>
<dbReference type="GO" id="GO:0005737">
    <property type="term" value="C:cytoplasm"/>
    <property type="evidence" value="ECO:0007669"/>
    <property type="project" value="TreeGrafter"/>
</dbReference>
<reference evidence="7" key="1">
    <citation type="submission" date="2016-04" db="EMBL/GenBank/DDBJ databases">
        <authorList>
            <person name="Nguyen H.D."/>
            <person name="Samba Siva P."/>
            <person name="Cullis J."/>
            <person name="Levesque C.A."/>
            <person name="Hambleton S."/>
        </authorList>
    </citation>
    <scope>NUCLEOTIDE SEQUENCE</scope>
    <source>
        <strain evidence="7">DAOMC 236416</strain>
    </source>
</reference>
<evidence type="ECO:0000313" key="7">
    <source>
        <dbReference type="EMBL" id="KAE8258142.1"/>
    </source>
</evidence>
<dbReference type="GO" id="GO:0008677">
    <property type="term" value="F:2-dehydropantoate 2-reductase activity"/>
    <property type="evidence" value="ECO:0007669"/>
    <property type="project" value="TreeGrafter"/>
</dbReference>
<keyword evidence="2" id="KW-0521">NADP</keyword>
<feature type="domain" description="Ketopantoate reductase C-terminal" evidence="6">
    <location>
        <begin position="492"/>
        <end position="545"/>
    </location>
</feature>
<comment type="caution">
    <text evidence="7">The sequence shown here is derived from an EMBL/GenBank/DDBJ whole genome shotgun (WGS) entry which is preliminary data.</text>
</comment>
<dbReference type="Pfam" id="PF02558">
    <property type="entry name" value="ApbA"/>
    <property type="match status" value="1"/>
</dbReference>
<dbReference type="Gene3D" id="3.40.50.720">
    <property type="entry name" value="NAD(P)-binding Rossmann-like Domain"/>
    <property type="match status" value="1"/>
</dbReference>
<feature type="domain" description="Ketopantoate reductase C-terminal" evidence="6">
    <location>
        <begin position="342"/>
        <end position="371"/>
    </location>
</feature>
<dbReference type="Proteomes" id="UP000077521">
    <property type="component" value="Unassembled WGS sequence"/>
</dbReference>
<feature type="compositionally biased region" description="Acidic residues" evidence="4">
    <location>
        <begin position="681"/>
        <end position="696"/>
    </location>
</feature>
<feature type="region of interest" description="Disordered" evidence="4">
    <location>
        <begin position="660"/>
        <end position="711"/>
    </location>
</feature>
<dbReference type="PANTHER" id="PTHR43765">
    <property type="entry name" value="2-DEHYDROPANTOATE 2-REDUCTASE-RELATED"/>
    <property type="match status" value="1"/>
</dbReference>
<evidence type="ECO:0008006" key="9">
    <source>
        <dbReference type="Google" id="ProtNLM"/>
    </source>
</evidence>
<evidence type="ECO:0000256" key="3">
    <source>
        <dbReference type="ARBA" id="ARBA00023002"/>
    </source>
</evidence>
<keyword evidence="8" id="KW-1185">Reference proteome</keyword>
<feature type="region of interest" description="Disordered" evidence="4">
    <location>
        <begin position="370"/>
        <end position="399"/>
    </location>
</feature>
<dbReference type="InterPro" id="IPR013752">
    <property type="entry name" value="KPA_reductase"/>
</dbReference>
<dbReference type="Pfam" id="PF08546">
    <property type="entry name" value="ApbA_C"/>
    <property type="match status" value="2"/>
</dbReference>
<dbReference type="InterPro" id="IPR013328">
    <property type="entry name" value="6PGD_dom2"/>
</dbReference>
<protein>
    <recommendedName>
        <fullName evidence="9">Ketopantoate reductase C-terminal domain-containing protein</fullName>
    </recommendedName>
</protein>
<feature type="compositionally biased region" description="Basic and acidic residues" evidence="4">
    <location>
        <begin position="697"/>
        <end position="711"/>
    </location>
</feature>
<evidence type="ECO:0000256" key="2">
    <source>
        <dbReference type="ARBA" id="ARBA00022857"/>
    </source>
</evidence>
<feature type="compositionally biased region" description="Basic and acidic residues" evidence="4">
    <location>
        <begin position="660"/>
        <end position="674"/>
    </location>
</feature>
<evidence type="ECO:0000313" key="8">
    <source>
        <dbReference type="Proteomes" id="UP000077521"/>
    </source>
</evidence>
<reference evidence="7" key="2">
    <citation type="journal article" date="2019" name="IMA Fungus">
        <title>Genome sequencing and comparison of five Tilletia species to identify candidate genes for the detection of regulated species infecting wheat.</title>
        <authorList>
            <person name="Nguyen H.D.T."/>
            <person name="Sultana T."/>
            <person name="Kesanakurti P."/>
            <person name="Hambleton S."/>
        </authorList>
    </citation>
    <scope>NUCLEOTIDE SEQUENCE</scope>
    <source>
        <strain evidence="7">DAOMC 236416</strain>
    </source>
</reference>
<evidence type="ECO:0000259" key="6">
    <source>
        <dbReference type="Pfam" id="PF08546"/>
    </source>
</evidence>
<feature type="domain" description="Ketopantoate reductase N-terminal" evidence="5">
    <location>
        <begin position="146"/>
        <end position="241"/>
    </location>
</feature>
<evidence type="ECO:0000259" key="5">
    <source>
        <dbReference type="Pfam" id="PF02558"/>
    </source>
</evidence>
<dbReference type="GO" id="GO:0050661">
    <property type="term" value="F:NADP binding"/>
    <property type="evidence" value="ECO:0007669"/>
    <property type="project" value="TreeGrafter"/>
</dbReference>